<dbReference type="RefSeq" id="XP_044543806.1">
    <property type="nucleotide sequence ID" value="XM_044686219.1"/>
</dbReference>
<evidence type="ECO:0000313" key="4">
    <source>
        <dbReference type="EMBL" id="KAG2374632.1"/>
    </source>
</evidence>
<feature type="region of interest" description="Disordered" evidence="3">
    <location>
        <begin position="1"/>
        <end position="88"/>
    </location>
</feature>
<feature type="region of interest" description="Disordered" evidence="3">
    <location>
        <begin position="1072"/>
        <end position="1126"/>
    </location>
</feature>
<organism evidence="4 5">
    <name type="scientific">Naegleria lovaniensis</name>
    <name type="common">Amoeba</name>
    <dbReference type="NCBI Taxonomy" id="51637"/>
    <lineage>
        <taxon>Eukaryota</taxon>
        <taxon>Discoba</taxon>
        <taxon>Heterolobosea</taxon>
        <taxon>Tetramitia</taxon>
        <taxon>Eutetramitia</taxon>
        <taxon>Vahlkampfiidae</taxon>
        <taxon>Naegleria</taxon>
    </lineage>
</organism>
<proteinExistence type="predicted"/>
<comment type="caution">
    <text evidence="4">The sequence shown here is derived from an EMBL/GenBank/DDBJ whole genome shotgun (WGS) entry which is preliminary data.</text>
</comment>
<feature type="compositionally biased region" description="Polar residues" evidence="3">
    <location>
        <begin position="1177"/>
        <end position="1189"/>
    </location>
</feature>
<dbReference type="AlphaFoldDB" id="A0AA88KJ83"/>
<evidence type="ECO:0000256" key="2">
    <source>
        <dbReference type="ARBA" id="ARBA00023043"/>
    </source>
</evidence>
<feature type="region of interest" description="Disordered" evidence="3">
    <location>
        <begin position="533"/>
        <end position="585"/>
    </location>
</feature>
<evidence type="ECO:0008006" key="6">
    <source>
        <dbReference type="Google" id="ProtNLM"/>
    </source>
</evidence>
<dbReference type="Proteomes" id="UP000816034">
    <property type="component" value="Unassembled WGS sequence"/>
</dbReference>
<feature type="compositionally biased region" description="Polar residues" evidence="3">
    <location>
        <begin position="533"/>
        <end position="543"/>
    </location>
</feature>
<feature type="region of interest" description="Disordered" evidence="3">
    <location>
        <begin position="1176"/>
        <end position="1198"/>
    </location>
</feature>
<dbReference type="InterPro" id="IPR036770">
    <property type="entry name" value="Ankyrin_rpt-contain_sf"/>
</dbReference>
<evidence type="ECO:0000256" key="3">
    <source>
        <dbReference type="SAM" id="MobiDB-lite"/>
    </source>
</evidence>
<name>A0AA88KJ83_NAELO</name>
<dbReference type="SUPFAM" id="SSF48403">
    <property type="entry name" value="Ankyrin repeat"/>
    <property type="match status" value="2"/>
</dbReference>
<dbReference type="PANTHER" id="PTHR24198:SF165">
    <property type="entry name" value="ANKYRIN REPEAT-CONTAINING PROTEIN-RELATED"/>
    <property type="match status" value="1"/>
</dbReference>
<evidence type="ECO:0000313" key="5">
    <source>
        <dbReference type="Proteomes" id="UP000816034"/>
    </source>
</evidence>
<dbReference type="GeneID" id="68103105"/>
<dbReference type="Gene3D" id="1.25.40.20">
    <property type="entry name" value="Ankyrin repeat-containing domain"/>
    <property type="match status" value="2"/>
</dbReference>
<dbReference type="SMART" id="SM00248">
    <property type="entry name" value="ANK"/>
    <property type="match status" value="6"/>
</dbReference>
<protein>
    <recommendedName>
        <fullName evidence="6">Ankyrin repeat-containing protein</fullName>
    </recommendedName>
</protein>
<dbReference type="InterPro" id="IPR002110">
    <property type="entry name" value="Ankyrin_rpt"/>
</dbReference>
<dbReference type="EMBL" id="PYSW02000044">
    <property type="protein sequence ID" value="KAG2374632.1"/>
    <property type="molecule type" value="Genomic_DNA"/>
</dbReference>
<feature type="region of interest" description="Disordered" evidence="3">
    <location>
        <begin position="396"/>
        <end position="431"/>
    </location>
</feature>
<feature type="compositionally biased region" description="Low complexity" evidence="3">
    <location>
        <begin position="238"/>
        <end position="253"/>
    </location>
</feature>
<evidence type="ECO:0000256" key="1">
    <source>
        <dbReference type="ARBA" id="ARBA00022737"/>
    </source>
</evidence>
<feature type="region of interest" description="Disordered" evidence="3">
    <location>
        <begin position="755"/>
        <end position="796"/>
    </location>
</feature>
<feature type="compositionally biased region" description="Low complexity" evidence="3">
    <location>
        <begin position="882"/>
        <end position="904"/>
    </location>
</feature>
<feature type="compositionally biased region" description="Low complexity" evidence="3">
    <location>
        <begin position="422"/>
        <end position="431"/>
    </location>
</feature>
<keyword evidence="1" id="KW-0677">Repeat</keyword>
<dbReference type="PANTHER" id="PTHR24198">
    <property type="entry name" value="ANKYRIN REPEAT AND PROTEIN KINASE DOMAIN-CONTAINING PROTEIN"/>
    <property type="match status" value="1"/>
</dbReference>
<reference evidence="4 5" key="1">
    <citation type="journal article" date="2018" name="BMC Genomics">
        <title>The genome of Naegleria lovaniensis, the basis for a comparative approach to unravel pathogenicity factors of the human pathogenic amoeba N. fowleri.</title>
        <authorList>
            <person name="Liechti N."/>
            <person name="Schurch N."/>
            <person name="Bruggmann R."/>
            <person name="Wittwer M."/>
        </authorList>
    </citation>
    <scope>NUCLEOTIDE SEQUENCE [LARGE SCALE GENOMIC DNA]</scope>
    <source>
        <strain evidence="4 5">ATCC 30569</strain>
    </source>
</reference>
<feature type="region of interest" description="Disordered" evidence="3">
    <location>
        <begin position="223"/>
        <end position="257"/>
    </location>
</feature>
<keyword evidence="5" id="KW-1185">Reference proteome</keyword>
<feature type="compositionally biased region" description="Low complexity" evidence="3">
    <location>
        <begin position="1"/>
        <end position="78"/>
    </location>
</feature>
<sequence>MSSTTITSSPISSPQQQQQQQRASSTPPSISSPYTSPSQQSSSPRLLNNSSPSSSNNSNNNFNNNNSTTGHSNHSQTSELTSPTTPRQFLSDFNDIDIPKVAQFFENDSLSVLEEDTWKEMLLCCFVPSSQQLTFKRKKYSFGKKSQLLGGNSSHPLTMNETQNDVIKVMKGLDNTSKGTALMDLSGLHHISSKSLFRLKQLLYYRFFFYSIQNYALGNVTPTEQSNASGTPHHHHQTSSSSSSQFLSPNSLSTNTRNSIRLARSSTRFGEGGISHALGSEATHLEMSKKEFSAMKEEQLDAWKQFKFTTNPALKPMWVKFLTSTRFTPIQKCSLMHLASKYNQSLILEWLFDECGNESLFAVDTMKMTPLFYTSFFNATESCAFLCTKIKNASMPSRQRKQSNEQTSSTGRKPFFKSKSDSPTTSNNSTFQNSNALEKIIQQVDDEYGYNVFYVALKRGCFAVCDMLILFGATLDTTIRGGETMLHRACFELPLDRIVYLIQKGAVLLKKDQKGCMPLFNLIGREIEAETVPTSTEQHNQLVSPRKLTQTTSTTTTENYVSSKDVTNSEDHTTSMTTSSTLHENKIDDHSSISTANANSSGATPSVQVEEDSTIIDEFLENHSPIAEKHDKDAQITITAAENENATNVAHVLKHLSPKLNVEGNVSPSSSADSSDSMDIFRELDEMFMSETGQVDYQVKNKLLTSDNRKKREPVKLPTALKMRSNSLNAISAGYTPPGLLEDIKLRSSPIVIPTSNVSSQTNSNNSNTGSSNKTLSTVSASSTTSSSNLSPNNGSRFPNHISHCLQDEFSLKKNIMFKAMEQLVPQMGWSSKTLILAAKKFYGLSEQEARDLFYNEASVMTTKLMASASRGENVTAKSDSNHASNPSSSSLENSNSDASAASAPQALPFPRPTAITPSHQNILTRKHPLLEMILPYISREQFCKTLKSQNYHGRNILHECVIKGDLKTMQLIVNDLLQPRKSTLGSALKVLSHKNSHQQLVELSNEQKLLEKQRYDEESMENIFILHDLLIEVDNDKSQTCLAYACAEGNSFAVKYLISVYNIVGVQMMKTPPPRSSNSSSTSSLTSHSQSVSLLSPRSNDGTASTISAASPSSTFSQKSSSTMNLDQKSTKTLLYKVLHMKNKHGKTPLEIAKSSHGNLPCEDIIEMLATALEKSGTQNGDSSSSFQIFKRKKNKQ</sequence>
<accession>A0AA88KJ83</accession>
<feature type="region of interest" description="Disordered" evidence="3">
    <location>
        <begin position="872"/>
        <end position="921"/>
    </location>
</feature>
<keyword evidence="2" id="KW-0040">ANK repeat</keyword>
<feature type="compositionally biased region" description="Low complexity" evidence="3">
    <location>
        <begin position="1077"/>
        <end position="1124"/>
    </location>
</feature>
<gene>
    <name evidence="4" type="ORF">C9374_010651</name>
</gene>
<feature type="compositionally biased region" description="Polar residues" evidence="3">
    <location>
        <begin position="79"/>
        <end position="88"/>
    </location>
</feature>